<sequence>SQKFLGKVWDPDEPGTEQPINLRAPRIYLLPYIELPTCAVIKFRLYWANNNPIRIQAWRPNKDVDGGSGSYTLVFEQAVYHQYGGTVTEVDLFMHEWKVLEGDVIGFVSESPTPPLLWKNPTGKIRYQYGRIKHDNFTDVDYPLRGETVKFYAGVWRWEWSFGVIIDMDSWKYPSPRRTTSTTAKPNTTAVAPSSTNTKGVLGTACDNDAICNSGAAHSECVVRKGTNEAAECRCEKGYKEEGVFCVKESEENIPKTAAVSDKDAWGSELVNPIVQIVLIIWMILLTLIAFAILCIAIRRKQEYRHLDETAQKPFILEDTTNKYDKWSESGARNEYSDPEASTSGITS</sequence>
<evidence type="ECO:0000313" key="2">
    <source>
        <dbReference type="Proteomes" id="UP000749559"/>
    </source>
</evidence>
<reference evidence="1" key="1">
    <citation type="submission" date="2022-03" db="EMBL/GenBank/DDBJ databases">
        <authorList>
            <person name="Martin C."/>
        </authorList>
    </citation>
    <scope>NUCLEOTIDE SEQUENCE</scope>
</reference>
<evidence type="ECO:0000313" key="1">
    <source>
        <dbReference type="EMBL" id="CAH1796003.1"/>
    </source>
</evidence>
<accession>A0A8J1TU83</accession>
<name>A0A8J1TU83_OWEFU</name>
<protein>
    <submittedName>
        <fullName evidence="1">Uncharacterized protein</fullName>
    </submittedName>
</protein>
<dbReference type="AlphaFoldDB" id="A0A8J1TU83"/>
<dbReference type="Proteomes" id="UP000749559">
    <property type="component" value="Unassembled WGS sequence"/>
</dbReference>
<organism evidence="1 2">
    <name type="scientific">Owenia fusiformis</name>
    <name type="common">Polychaete worm</name>
    <dbReference type="NCBI Taxonomy" id="6347"/>
    <lineage>
        <taxon>Eukaryota</taxon>
        <taxon>Metazoa</taxon>
        <taxon>Spiralia</taxon>
        <taxon>Lophotrochozoa</taxon>
        <taxon>Annelida</taxon>
        <taxon>Polychaeta</taxon>
        <taxon>Sedentaria</taxon>
        <taxon>Canalipalpata</taxon>
        <taxon>Sabellida</taxon>
        <taxon>Oweniida</taxon>
        <taxon>Oweniidae</taxon>
        <taxon>Owenia</taxon>
    </lineage>
</organism>
<dbReference type="EMBL" id="CAIIXF020000010">
    <property type="protein sequence ID" value="CAH1796003.1"/>
    <property type="molecule type" value="Genomic_DNA"/>
</dbReference>
<comment type="caution">
    <text evidence="1">The sequence shown here is derived from an EMBL/GenBank/DDBJ whole genome shotgun (WGS) entry which is preliminary data.</text>
</comment>
<feature type="non-terminal residue" evidence="1">
    <location>
        <position position="348"/>
    </location>
</feature>
<proteinExistence type="predicted"/>
<gene>
    <name evidence="1" type="ORF">OFUS_LOCUS20461</name>
</gene>
<keyword evidence="2" id="KW-1185">Reference proteome</keyword>